<name>A0A9X0W8G0_9GAMM</name>
<feature type="signal peptide" evidence="5">
    <location>
        <begin position="1"/>
        <end position="30"/>
    </location>
</feature>
<dbReference type="PANTHER" id="PTHR12815">
    <property type="entry name" value="SORTING AND ASSEMBLY MACHINERY SAMM50 PROTEIN FAMILY MEMBER"/>
    <property type="match status" value="1"/>
</dbReference>
<accession>A0A9X0W8G0</accession>
<dbReference type="Gene3D" id="2.40.160.50">
    <property type="entry name" value="membrane protein fhac: a member of the omp85/tpsb transporter family"/>
    <property type="match status" value="1"/>
</dbReference>
<evidence type="ECO:0000256" key="5">
    <source>
        <dbReference type="SAM" id="SignalP"/>
    </source>
</evidence>
<evidence type="ECO:0000256" key="3">
    <source>
        <dbReference type="ARBA" id="ARBA00023136"/>
    </source>
</evidence>
<feature type="compositionally biased region" description="Low complexity" evidence="4">
    <location>
        <begin position="524"/>
        <end position="534"/>
    </location>
</feature>
<dbReference type="EMBL" id="NRRY01000015">
    <property type="protein sequence ID" value="MBK1618908.1"/>
    <property type="molecule type" value="Genomic_DNA"/>
</dbReference>
<evidence type="ECO:0000256" key="4">
    <source>
        <dbReference type="SAM" id="MobiDB-lite"/>
    </source>
</evidence>
<gene>
    <name evidence="7" type="ORF">CKO42_10790</name>
</gene>
<dbReference type="InterPro" id="IPR000184">
    <property type="entry name" value="Bac_surfAg_D15"/>
</dbReference>
<dbReference type="InterPro" id="IPR010827">
    <property type="entry name" value="BamA/TamA_POTRA"/>
</dbReference>
<evidence type="ECO:0000256" key="1">
    <source>
        <dbReference type="ARBA" id="ARBA00004370"/>
    </source>
</evidence>
<feature type="region of interest" description="Disordered" evidence="4">
    <location>
        <begin position="518"/>
        <end position="538"/>
    </location>
</feature>
<feature type="domain" description="POTRA" evidence="6">
    <location>
        <begin position="257"/>
        <end position="331"/>
    </location>
</feature>
<proteinExistence type="predicted"/>
<dbReference type="GO" id="GO:0019867">
    <property type="term" value="C:outer membrane"/>
    <property type="evidence" value="ECO:0007669"/>
    <property type="project" value="InterPro"/>
</dbReference>
<keyword evidence="3" id="KW-0472">Membrane</keyword>
<sequence>MRCLLLCGVVTRPAWPLFFALLLLASNGHALNSQASNGHPEGAWIAALGSGPASTPEGRAADDMQDGIDPTATDSITYQLTIESLPTPLLERSIIETSMLERLRESAPVGAFGLIARANNDIDRIDQVLRSFGYYDALISLRIDGRDLSDPGLLPQLERYTPATTVAVEVLIDSGPLYRIDRVQLEGPVPPAARAAFALKPGAPATAPEVLAAGIALLDALQEDGFPLAQVPPPEVIVNHWTRTMAVTYRVEPGDRLPLGEIEIIGLERLREGTVRRRLGLRPGEPFSPSRLETARRALLASDALASARLTPATAPDAGGRLPLRLEVVERPLRVLRLAGAYSSDEGGSLSASWSHRNLFGGAERLTLGAEVSQLSAGPIGDINDFVRASLRIPDLWRRDLDLQLELGAVSERLEAYNRDAVTASAVFEQRVSARLSLGAGIGVENARIVQDGPAQDLRLLSLPITANWDSSDDPLDPRRGWRLAAQLTPTPWVEGDEGDSFVRARLVGATYFDLSEPTAGNEAPASPASHSSPTDGARPKLLGRRVLALRLAIGRILGTNVSAIPPDWRFYAGGGGSVRGYPYQSIGPRTANGSPAGGDALLEGSLELRQRIGARWGIAAFVDVGDVSADGFQGFGNLAVGVGLGARFHTPVGPIRVDLASPLTESEDDASVQLYIGIGQSF</sequence>
<dbReference type="Pfam" id="PF07244">
    <property type="entry name" value="POTRA"/>
    <property type="match status" value="1"/>
</dbReference>
<dbReference type="InterPro" id="IPR039910">
    <property type="entry name" value="D15-like"/>
</dbReference>
<keyword evidence="2" id="KW-0812">Transmembrane</keyword>
<dbReference type="Pfam" id="PF01103">
    <property type="entry name" value="Omp85"/>
    <property type="match status" value="1"/>
</dbReference>
<dbReference type="AlphaFoldDB" id="A0A9X0W8G0"/>
<dbReference type="PANTHER" id="PTHR12815:SF42">
    <property type="entry name" value="BACTERIAL SURFACE ANTIGEN (D15) DOMAIN-CONTAINING PROTEIN"/>
    <property type="match status" value="1"/>
</dbReference>
<evidence type="ECO:0000313" key="7">
    <source>
        <dbReference type="EMBL" id="MBK1618908.1"/>
    </source>
</evidence>
<keyword evidence="2" id="KW-1134">Transmembrane beta strand</keyword>
<organism evidence="7 8">
    <name type="scientific">Lamprobacter modestohalophilus</name>
    <dbReference type="NCBI Taxonomy" id="1064514"/>
    <lineage>
        <taxon>Bacteria</taxon>
        <taxon>Pseudomonadati</taxon>
        <taxon>Pseudomonadota</taxon>
        <taxon>Gammaproteobacteria</taxon>
        <taxon>Chromatiales</taxon>
        <taxon>Chromatiaceae</taxon>
        <taxon>Lamprobacter</taxon>
    </lineage>
</organism>
<dbReference type="Gene3D" id="3.10.20.310">
    <property type="entry name" value="membrane protein fhac"/>
    <property type="match status" value="1"/>
</dbReference>
<reference evidence="7 8" key="1">
    <citation type="journal article" date="2020" name="Microorganisms">
        <title>Osmotic Adaptation and Compatible Solute Biosynthesis of Phototrophic Bacteria as Revealed from Genome Analyses.</title>
        <authorList>
            <person name="Imhoff J.F."/>
            <person name="Rahn T."/>
            <person name="Kunzel S."/>
            <person name="Keller A."/>
            <person name="Neulinger S.C."/>
        </authorList>
    </citation>
    <scope>NUCLEOTIDE SEQUENCE [LARGE SCALE GENOMIC DNA]</scope>
    <source>
        <strain evidence="7 8">DSM 25653</strain>
    </source>
</reference>
<dbReference type="PROSITE" id="PS51779">
    <property type="entry name" value="POTRA"/>
    <property type="match status" value="1"/>
</dbReference>
<evidence type="ECO:0000259" key="6">
    <source>
        <dbReference type="PROSITE" id="PS51779"/>
    </source>
</evidence>
<dbReference type="Proteomes" id="UP001138768">
    <property type="component" value="Unassembled WGS sequence"/>
</dbReference>
<comment type="subcellular location">
    <subcellularLocation>
        <location evidence="1">Membrane</location>
    </subcellularLocation>
</comment>
<keyword evidence="8" id="KW-1185">Reference proteome</keyword>
<protein>
    <recommendedName>
        <fullName evidence="6">POTRA domain-containing protein</fullName>
    </recommendedName>
</protein>
<dbReference type="InterPro" id="IPR034746">
    <property type="entry name" value="POTRA"/>
</dbReference>
<comment type="caution">
    <text evidence="7">The sequence shown here is derived from an EMBL/GenBank/DDBJ whole genome shotgun (WGS) entry which is preliminary data.</text>
</comment>
<evidence type="ECO:0000313" key="8">
    <source>
        <dbReference type="Proteomes" id="UP001138768"/>
    </source>
</evidence>
<feature type="chain" id="PRO_5040762589" description="POTRA domain-containing protein" evidence="5">
    <location>
        <begin position="31"/>
        <end position="683"/>
    </location>
</feature>
<keyword evidence="5" id="KW-0732">Signal</keyword>
<evidence type="ECO:0000256" key="2">
    <source>
        <dbReference type="ARBA" id="ARBA00022452"/>
    </source>
</evidence>